<evidence type="ECO:0000313" key="1">
    <source>
        <dbReference type="EMBL" id="SFN36549.1"/>
    </source>
</evidence>
<evidence type="ECO:0008006" key="3">
    <source>
        <dbReference type="Google" id="ProtNLM"/>
    </source>
</evidence>
<dbReference type="STRING" id="1005928.SAMN04487859_101171"/>
<protein>
    <recommendedName>
        <fullName evidence="3">Glycosyl transferase family 2</fullName>
    </recommendedName>
</protein>
<name>A0A1I4YG21_9RHOB</name>
<sequence>MQCPIVTSIPPFFSRKDATGKEIGEAYLGACIESWRACGFAPVSVNAETEALHPLIKRHDVKVLRVPRDASALTGRPQVFLGDLLAAALSLPSERIFIINADIELEMDNRAKARLMALGPNQAVGVRRRTHAGDKTKAEPPYDCGLDLIGAGRDALANIDCGQLIHGMPWWDHYLPLMLLWQNCEFLPETGIRLWHLAHGGRWTKAQFIRSGQEFRRLIEHSDPALRQNAFVDQHVKDLARIARGHYGSSPIRAIEARLFAALLPGSSIHMRRVLRETSRHNRFLLNEVTGSPANG</sequence>
<keyword evidence="2" id="KW-1185">Reference proteome</keyword>
<dbReference type="EMBL" id="FOVP01000001">
    <property type="protein sequence ID" value="SFN36549.1"/>
    <property type="molecule type" value="Genomic_DNA"/>
</dbReference>
<reference evidence="2" key="1">
    <citation type="submission" date="2016-10" db="EMBL/GenBank/DDBJ databases">
        <authorList>
            <person name="Varghese N."/>
            <person name="Submissions S."/>
        </authorList>
    </citation>
    <scope>NUCLEOTIDE SEQUENCE [LARGE SCALE GENOMIC DNA]</scope>
    <source>
        <strain evidence="2">DSM 28463</strain>
    </source>
</reference>
<dbReference type="Proteomes" id="UP000198599">
    <property type="component" value="Unassembled WGS sequence"/>
</dbReference>
<gene>
    <name evidence="1" type="ORF">SAMN04487859_101171</name>
</gene>
<accession>A0A1I4YG21</accession>
<organism evidence="1 2">
    <name type="scientific">Roseovarius lutimaris</name>
    <dbReference type="NCBI Taxonomy" id="1005928"/>
    <lineage>
        <taxon>Bacteria</taxon>
        <taxon>Pseudomonadati</taxon>
        <taxon>Pseudomonadota</taxon>
        <taxon>Alphaproteobacteria</taxon>
        <taxon>Rhodobacterales</taxon>
        <taxon>Roseobacteraceae</taxon>
        <taxon>Roseovarius</taxon>
    </lineage>
</organism>
<dbReference type="AlphaFoldDB" id="A0A1I4YG21"/>
<evidence type="ECO:0000313" key="2">
    <source>
        <dbReference type="Proteomes" id="UP000198599"/>
    </source>
</evidence>
<proteinExistence type="predicted"/>